<evidence type="ECO:0000313" key="3">
    <source>
        <dbReference type="Proteomes" id="UP000433101"/>
    </source>
</evidence>
<organism evidence="2 3">
    <name type="scientific">Stappia sediminis</name>
    <dbReference type="NCBI Taxonomy" id="2692190"/>
    <lineage>
        <taxon>Bacteria</taxon>
        <taxon>Pseudomonadati</taxon>
        <taxon>Pseudomonadota</taxon>
        <taxon>Alphaproteobacteria</taxon>
        <taxon>Hyphomicrobiales</taxon>
        <taxon>Stappiaceae</taxon>
        <taxon>Stappia</taxon>
    </lineage>
</organism>
<feature type="region of interest" description="Disordered" evidence="1">
    <location>
        <begin position="47"/>
        <end position="66"/>
    </location>
</feature>
<dbReference type="CDD" id="cd09757">
    <property type="entry name" value="Cas8c_I-C"/>
    <property type="match status" value="1"/>
</dbReference>
<accession>A0A7X3LXX2</accession>
<comment type="caution">
    <text evidence="2">The sequence shown here is derived from an EMBL/GenBank/DDBJ whole genome shotgun (WGS) entry which is preliminary data.</text>
</comment>
<sequence length="577" mass="63456">MSILTSLASAYDRLEDAPPVGYSLEKISFLIALNDAGEPVGLPHDLRDVSGKKPLPRPMAVPQGAKRSSGIAPNFLWDKTSYVLGVTGGMGKRVLGEHAAFVDFHREALAGIGDPGLIALLRFLDGWSPEDFDRLGWPEEMKDQNVIFALESERLQNIHLHDRQAARDVWAKLQGGKKGAEQLCLVTGVRAPVARLHPSIKGVWGAQTAGASIVSFNLDAFTSYGHEQGDNAPVSEDAAFKYTTVLNRYLSTDSGHRVQIGDTSTVFWADASHAPSAEEAEETFMAMFAEVDEEMQAGGVGEILEKIRKGRPLKDFAPELAEGVRFCVLGLAPNAARLSVRFWFDDDFGVLARNYQRYVADMRIEPAPKAENPPIWRYLVETAVLGKRDNIQPNLAGDWMRSILSGTNYPLTLMSTVLMRIRADGHINGFRAGLLKAVLVRNFKKEVPVALDTANDDTAYVLGRLFAIMEKMQNLALGKVNASIRDRYFGTASSAPRSVFPILLRLNLHHRSKAEKDGASARLAGYFAGQMGEVMNLLPARLPATLSLQAQGTFAIGYYHQMHFRNSEKTDSKDKSE</sequence>
<dbReference type="Pfam" id="PF09709">
    <property type="entry name" value="Cas_Csd1"/>
    <property type="match status" value="1"/>
</dbReference>
<dbReference type="NCBIfam" id="TIGR01863">
    <property type="entry name" value="cas_Csd1"/>
    <property type="match status" value="1"/>
</dbReference>
<gene>
    <name evidence="2" type="primary">cas8c</name>
    <name evidence="2" type="ORF">GR183_19655</name>
</gene>
<dbReference type="RefSeq" id="WP_160777362.1">
    <property type="nucleotide sequence ID" value="NZ_WUMV01000009.1"/>
</dbReference>
<reference evidence="2 3" key="1">
    <citation type="submission" date="2019-12" db="EMBL/GenBank/DDBJ databases">
        <authorList>
            <person name="Li M."/>
        </authorList>
    </citation>
    <scope>NUCLEOTIDE SEQUENCE [LARGE SCALE GENOMIC DNA]</scope>
    <source>
        <strain evidence="2 3">GBMRC 2046</strain>
    </source>
</reference>
<dbReference type="EMBL" id="WUMV01000009">
    <property type="protein sequence ID" value="MXN67130.1"/>
    <property type="molecule type" value="Genomic_DNA"/>
</dbReference>
<dbReference type="InterPro" id="IPR010144">
    <property type="entry name" value="CRISPR-assoc_prot_Csd1-typ"/>
</dbReference>
<keyword evidence="3" id="KW-1185">Reference proteome</keyword>
<protein>
    <submittedName>
        <fullName evidence="2">Type I-C CRISPR-associated protein Cas8c/Csd1</fullName>
    </submittedName>
</protein>
<proteinExistence type="predicted"/>
<name>A0A7X3LXX2_9HYPH</name>
<dbReference type="AlphaFoldDB" id="A0A7X3LXX2"/>
<evidence type="ECO:0000256" key="1">
    <source>
        <dbReference type="SAM" id="MobiDB-lite"/>
    </source>
</evidence>
<evidence type="ECO:0000313" key="2">
    <source>
        <dbReference type="EMBL" id="MXN67130.1"/>
    </source>
</evidence>
<dbReference type="Proteomes" id="UP000433101">
    <property type="component" value="Unassembled WGS sequence"/>
</dbReference>